<evidence type="ECO:0000256" key="1">
    <source>
        <dbReference type="ARBA" id="ARBA00004651"/>
    </source>
</evidence>
<feature type="transmembrane region" description="Helical" evidence="19">
    <location>
        <begin position="90"/>
        <end position="111"/>
    </location>
</feature>
<feature type="binding site" evidence="17">
    <location>
        <position position="22"/>
    </location>
    <ligand>
        <name>ATP</name>
        <dbReference type="ChEBI" id="CHEBI:30616"/>
    </ligand>
</feature>
<accession>A0A927MFJ5</accession>
<feature type="binding site" evidence="17">
    <location>
        <position position="10"/>
    </location>
    <ligand>
        <name>ATP</name>
        <dbReference type="ChEBI" id="CHEBI:30616"/>
    </ligand>
</feature>
<dbReference type="EC" id="2.7.1.66" evidence="20"/>
<dbReference type="InterPro" id="IPR036945">
    <property type="entry name" value="DAGK_sf"/>
</dbReference>
<feature type="binding site" evidence="16">
    <location>
        <position position="63"/>
    </location>
    <ligand>
        <name>substrate</name>
    </ligand>
</feature>
<keyword evidence="6 19" id="KW-0812">Transmembrane</keyword>
<evidence type="ECO:0000256" key="9">
    <source>
        <dbReference type="ARBA" id="ARBA00022840"/>
    </source>
</evidence>
<gene>
    <name evidence="20" type="ORF">H4683_000792</name>
</gene>
<evidence type="ECO:0000256" key="19">
    <source>
        <dbReference type="SAM" id="Phobius"/>
    </source>
</evidence>
<dbReference type="PANTHER" id="PTHR34299:SF1">
    <property type="entry name" value="DIACYLGLYCEROL KINASE"/>
    <property type="match status" value="1"/>
</dbReference>
<keyword evidence="7 17" id="KW-0547">Nucleotide-binding</keyword>
<feature type="binding site" evidence="18">
    <location>
        <position position="22"/>
    </location>
    <ligand>
        <name>a divalent metal cation</name>
        <dbReference type="ChEBI" id="CHEBI:60240"/>
    </ligand>
</feature>
<dbReference type="PANTHER" id="PTHR34299">
    <property type="entry name" value="DIACYLGLYCEROL KINASE"/>
    <property type="match status" value="1"/>
</dbReference>
<keyword evidence="9 17" id="KW-0067">ATP-binding</keyword>
<dbReference type="RefSeq" id="WP_192597535.1">
    <property type="nucleotide sequence ID" value="NZ_JADBEL010000003.1"/>
</dbReference>
<evidence type="ECO:0000256" key="18">
    <source>
        <dbReference type="PIRSR" id="PIRSR600829-4"/>
    </source>
</evidence>
<keyword evidence="3" id="KW-1003">Cell membrane</keyword>
<evidence type="ECO:0000256" key="13">
    <source>
        <dbReference type="ARBA" id="ARBA00023209"/>
    </source>
</evidence>
<keyword evidence="5 20" id="KW-0808">Transferase</keyword>
<dbReference type="CDD" id="cd14265">
    <property type="entry name" value="UDPK_IM_like"/>
    <property type="match status" value="1"/>
</dbReference>
<evidence type="ECO:0000256" key="2">
    <source>
        <dbReference type="ARBA" id="ARBA00005967"/>
    </source>
</evidence>
<dbReference type="GO" id="GO:0008654">
    <property type="term" value="P:phospholipid biosynthetic process"/>
    <property type="evidence" value="ECO:0007669"/>
    <property type="project" value="UniProtKB-KW"/>
</dbReference>
<evidence type="ECO:0000256" key="4">
    <source>
        <dbReference type="ARBA" id="ARBA00022516"/>
    </source>
</evidence>
<feature type="binding site" evidence="17">
    <location>
        <position position="70"/>
    </location>
    <ligand>
        <name>ATP</name>
        <dbReference type="ChEBI" id="CHEBI:30616"/>
    </ligand>
</feature>
<dbReference type="AlphaFoldDB" id="A0A927MFJ5"/>
<keyword evidence="18" id="KW-0460">Magnesium</keyword>
<proteinExistence type="inferred from homology"/>
<dbReference type="EMBL" id="JADBEL010000003">
    <property type="protein sequence ID" value="MBE1553718.1"/>
    <property type="molecule type" value="Genomic_DNA"/>
</dbReference>
<dbReference type="InterPro" id="IPR033717">
    <property type="entry name" value="UDPK"/>
</dbReference>
<sequence length="116" mass="12875">MYTFFKAFSYAWSGIVHALKNERNFKFHLLATIIVVLAGLLTGLSSIEWFIIIILIGGMLSLEMMNSAVERVVDLTTTEQRPLAKQAKDLAAGAVLIYAIVSAVIGLILFVPKWFN</sequence>
<evidence type="ECO:0000256" key="14">
    <source>
        <dbReference type="ARBA" id="ARBA00023264"/>
    </source>
</evidence>
<keyword evidence="21" id="KW-1185">Reference proteome</keyword>
<dbReference type="GO" id="GO:0046872">
    <property type="term" value="F:metal ion binding"/>
    <property type="evidence" value="ECO:0007669"/>
    <property type="project" value="UniProtKB-KW"/>
</dbReference>
<keyword evidence="18" id="KW-0479">Metal-binding</keyword>
<dbReference type="GO" id="GO:0005524">
    <property type="term" value="F:ATP binding"/>
    <property type="evidence" value="ECO:0007669"/>
    <property type="project" value="UniProtKB-KW"/>
</dbReference>
<evidence type="ECO:0000256" key="5">
    <source>
        <dbReference type="ARBA" id="ARBA00022679"/>
    </source>
</evidence>
<reference evidence="20" key="1">
    <citation type="submission" date="2020-10" db="EMBL/GenBank/DDBJ databases">
        <title>Genomic Encyclopedia of Type Strains, Phase IV (KMG-IV): sequencing the most valuable type-strain genomes for metagenomic binning, comparative biology and taxonomic classification.</title>
        <authorList>
            <person name="Goeker M."/>
        </authorList>
    </citation>
    <scope>NUCLEOTIDE SEQUENCE</scope>
    <source>
        <strain evidence="20">DSM 13886</strain>
    </source>
</reference>
<comment type="cofactor">
    <cofactor evidence="18">
        <name>Mg(2+)</name>
        <dbReference type="ChEBI" id="CHEBI:18420"/>
    </cofactor>
    <text evidence="18">Mn(2+), Zn(2+), Cd(2+) and Co(2+) support activity to lesser extents.</text>
</comment>
<evidence type="ECO:0000256" key="6">
    <source>
        <dbReference type="ARBA" id="ARBA00022692"/>
    </source>
</evidence>
<evidence type="ECO:0000256" key="17">
    <source>
        <dbReference type="PIRSR" id="PIRSR600829-3"/>
    </source>
</evidence>
<comment type="caution">
    <text evidence="20">The sequence shown here is derived from an EMBL/GenBank/DDBJ whole genome shotgun (WGS) entry which is preliminary data.</text>
</comment>
<keyword evidence="4" id="KW-0444">Lipid biosynthesis</keyword>
<keyword evidence="12 19" id="KW-0472">Membrane</keyword>
<evidence type="ECO:0000256" key="12">
    <source>
        <dbReference type="ARBA" id="ARBA00023136"/>
    </source>
</evidence>
<comment type="subcellular location">
    <subcellularLocation>
        <location evidence="1">Cell membrane</location>
        <topology evidence="1">Multi-pass membrane protein</topology>
    </subcellularLocation>
</comment>
<dbReference type="GO" id="GO:0036433">
    <property type="term" value="F:di-trans, poly-cis-undecaprenol kinase activity"/>
    <property type="evidence" value="ECO:0007669"/>
    <property type="project" value="UniProtKB-EC"/>
</dbReference>
<evidence type="ECO:0000256" key="7">
    <source>
        <dbReference type="ARBA" id="ARBA00022741"/>
    </source>
</evidence>
<dbReference type="Proteomes" id="UP000658225">
    <property type="component" value="Unassembled WGS sequence"/>
</dbReference>
<feature type="binding site" evidence="18">
    <location>
        <position position="70"/>
    </location>
    <ligand>
        <name>a divalent metal cation</name>
        <dbReference type="ChEBI" id="CHEBI:60240"/>
    </ligand>
</feature>
<dbReference type="Gene3D" id="1.10.287.3610">
    <property type="match status" value="1"/>
</dbReference>
<evidence type="ECO:0000256" key="11">
    <source>
        <dbReference type="ARBA" id="ARBA00023098"/>
    </source>
</evidence>
<keyword evidence="10 19" id="KW-1133">Transmembrane helix</keyword>
<evidence type="ECO:0000256" key="3">
    <source>
        <dbReference type="ARBA" id="ARBA00022475"/>
    </source>
</evidence>
<evidence type="ECO:0000313" key="21">
    <source>
        <dbReference type="Proteomes" id="UP000658225"/>
    </source>
</evidence>
<protein>
    <submittedName>
        <fullName evidence="20">Undecaprenol kinase</fullName>
        <ecNumber evidence="20">2.7.1.66</ecNumber>
    </submittedName>
</protein>
<keyword evidence="13" id="KW-0594">Phospholipid biosynthesis</keyword>
<keyword evidence="11" id="KW-0443">Lipid metabolism</keyword>
<evidence type="ECO:0000256" key="10">
    <source>
        <dbReference type="ARBA" id="ARBA00022989"/>
    </source>
</evidence>
<evidence type="ECO:0000256" key="8">
    <source>
        <dbReference type="ARBA" id="ARBA00022777"/>
    </source>
</evidence>
<dbReference type="InterPro" id="IPR000829">
    <property type="entry name" value="DAGK"/>
</dbReference>
<feature type="binding site" evidence="17">
    <location>
        <begin position="88"/>
        <end position="89"/>
    </location>
    <ligand>
        <name>ATP</name>
        <dbReference type="ChEBI" id="CHEBI:30616"/>
    </ligand>
</feature>
<keyword evidence="14" id="KW-1208">Phospholipid metabolism</keyword>
<comment type="similarity">
    <text evidence="2">Belongs to the bacterial diacylglycerol kinase family.</text>
</comment>
<keyword evidence="8 20" id="KW-0418">Kinase</keyword>
<dbReference type="PROSITE" id="PS01069">
    <property type="entry name" value="DAGK_PROKAR"/>
    <property type="match status" value="1"/>
</dbReference>
<evidence type="ECO:0000256" key="16">
    <source>
        <dbReference type="PIRSR" id="PIRSR600829-2"/>
    </source>
</evidence>
<dbReference type="Pfam" id="PF01219">
    <property type="entry name" value="DAGK_prokar"/>
    <property type="match status" value="1"/>
</dbReference>
<feature type="binding site" evidence="16">
    <location>
        <begin position="7"/>
        <end position="12"/>
    </location>
    <ligand>
        <name>substrate</name>
    </ligand>
</feature>
<evidence type="ECO:0000313" key="20">
    <source>
        <dbReference type="EMBL" id="MBE1553718.1"/>
    </source>
</evidence>
<feature type="active site" description="Proton acceptor" evidence="15">
    <location>
        <position position="63"/>
    </location>
</feature>
<organism evidence="20 21">
    <name type="scientific">Sporosarcina limicola</name>
    <dbReference type="NCBI Taxonomy" id="34101"/>
    <lineage>
        <taxon>Bacteria</taxon>
        <taxon>Bacillati</taxon>
        <taxon>Bacillota</taxon>
        <taxon>Bacilli</taxon>
        <taxon>Bacillales</taxon>
        <taxon>Caryophanaceae</taxon>
        <taxon>Sporosarcina</taxon>
    </lineage>
</organism>
<evidence type="ECO:0000256" key="15">
    <source>
        <dbReference type="PIRSR" id="PIRSR600829-1"/>
    </source>
</evidence>
<dbReference type="GO" id="GO:0005886">
    <property type="term" value="C:plasma membrane"/>
    <property type="evidence" value="ECO:0007669"/>
    <property type="project" value="UniProtKB-SubCell"/>
</dbReference>
<name>A0A927MFJ5_9BACL</name>
<feature type="transmembrane region" description="Helical" evidence="19">
    <location>
        <begin position="27"/>
        <end position="44"/>
    </location>
</feature>